<evidence type="ECO:0000256" key="3">
    <source>
        <dbReference type="ARBA" id="ARBA00023136"/>
    </source>
</evidence>
<dbReference type="GO" id="GO:0009847">
    <property type="term" value="P:spore germination"/>
    <property type="evidence" value="ECO:0007669"/>
    <property type="project" value="UniProtKB-UniRule"/>
</dbReference>
<dbReference type="AlphaFoldDB" id="A0A1I2EAW0"/>
<evidence type="ECO:0000256" key="4">
    <source>
        <dbReference type="PIRNR" id="PIRNR005690"/>
    </source>
</evidence>
<dbReference type="Pfam" id="PF03323">
    <property type="entry name" value="GerA"/>
    <property type="match status" value="1"/>
</dbReference>
<dbReference type="EMBL" id="FONT01000005">
    <property type="protein sequence ID" value="SFE89380.1"/>
    <property type="molecule type" value="Genomic_DNA"/>
</dbReference>
<feature type="transmembrane region" description="Helical" evidence="5">
    <location>
        <begin position="455"/>
        <end position="476"/>
    </location>
</feature>
<dbReference type="Proteomes" id="UP000199516">
    <property type="component" value="Unassembled WGS sequence"/>
</dbReference>
<proteinExistence type="inferred from homology"/>
<feature type="transmembrane region" description="Helical" evidence="5">
    <location>
        <begin position="426"/>
        <end position="448"/>
    </location>
</feature>
<name>A0A1I2EAW0_9BACI</name>
<gene>
    <name evidence="6" type="ORF">SAMN05192532_105198</name>
</gene>
<comment type="subcellular location">
    <subcellularLocation>
        <location evidence="4">Cell membrane</location>
    </subcellularLocation>
    <subcellularLocation>
        <location evidence="1">Membrane</location>
        <topology evidence="1">Multi-pass membrane protein</topology>
    </subcellularLocation>
</comment>
<dbReference type="InterPro" id="IPR050768">
    <property type="entry name" value="UPF0353/GerABKA_families"/>
</dbReference>
<evidence type="ECO:0000256" key="1">
    <source>
        <dbReference type="ARBA" id="ARBA00004141"/>
    </source>
</evidence>
<feature type="transmembrane region" description="Helical" evidence="5">
    <location>
        <begin position="402"/>
        <end position="420"/>
    </location>
</feature>
<dbReference type="GO" id="GO:0005886">
    <property type="term" value="C:plasma membrane"/>
    <property type="evidence" value="ECO:0007669"/>
    <property type="project" value="UniProtKB-SubCell"/>
</dbReference>
<dbReference type="PANTHER" id="PTHR22550">
    <property type="entry name" value="SPORE GERMINATION PROTEIN"/>
    <property type="match status" value="1"/>
</dbReference>
<dbReference type="InterPro" id="IPR004995">
    <property type="entry name" value="Spore_Ger"/>
</dbReference>
<evidence type="ECO:0000256" key="2">
    <source>
        <dbReference type="ARBA" id="ARBA00005278"/>
    </source>
</evidence>
<reference evidence="6 7" key="1">
    <citation type="submission" date="2016-10" db="EMBL/GenBank/DDBJ databases">
        <authorList>
            <person name="de Groot N.N."/>
        </authorList>
    </citation>
    <scope>NUCLEOTIDE SEQUENCE [LARGE SCALE GENOMIC DNA]</scope>
    <source>
        <strain evidence="6 7">DSM 23995</strain>
    </source>
</reference>
<protein>
    <submittedName>
        <fullName evidence="6">Spore germination protein</fullName>
    </submittedName>
</protein>
<keyword evidence="5" id="KW-1133">Transmembrane helix</keyword>
<dbReference type="PANTHER" id="PTHR22550:SF5">
    <property type="entry name" value="LEUCINE ZIPPER PROTEIN 4"/>
    <property type="match status" value="1"/>
</dbReference>
<organism evidence="6 7">
    <name type="scientific">Alteribacillus iranensis</name>
    <dbReference type="NCBI Taxonomy" id="930128"/>
    <lineage>
        <taxon>Bacteria</taxon>
        <taxon>Bacillati</taxon>
        <taxon>Bacillota</taxon>
        <taxon>Bacilli</taxon>
        <taxon>Bacillales</taxon>
        <taxon>Bacillaceae</taxon>
        <taxon>Alteribacillus</taxon>
    </lineage>
</organism>
<feature type="transmembrane region" description="Helical" evidence="5">
    <location>
        <begin position="372"/>
        <end position="390"/>
    </location>
</feature>
<evidence type="ECO:0000256" key="5">
    <source>
        <dbReference type="SAM" id="Phobius"/>
    </source>
</evidence>
<comment type="similarity">
    <text evidence="2 4">Belongs to the GerABKA family.</text>
</comment>
<evidence type="ECO:0000313" key="6">
    <source>
        <dbReference type="EMBL" id="SFE89380.1"/>
    </source>
</evidence>
<dbReference type="PIRSF" id="PIRSF005690">
    <property type="entry name" value="GerBA"/>
    <property type="match status" value="1"/>
</dbReference>
<feature type="transmembrane region" description="Helical" evidence="5">
    <location>
        <begin position="330"/>
        <end position="352"/>
    </location>
</feature>
<accession>A0A1I2EAW0</accession>
<keyword evidence="5" id="KW-0812">Transmembrane</keyword>
<sequence length="532" mass="59015">MPIRAKEGRATKWLIEGDDVLRRSLMKRTEKKKDIQKERVHDQPLKTTIEANISDLKQILGDPDDLVVRYFTVGDKEHAAAIVYINGLIDTALVQNNILENLQTKTLELKEKEAVTLFDQLYREFISVADTEKSSTMEKVLSTLLSGGTVFYLDGISEILVLNTAGGENRSIEEPVSESLIRGPRAGFIEDIGTNAAMIRREIHDPSLRMKTHQIGERSKKTLAVFYIDGVIHPEILAEMNRRLDSINIDSAIDSGYVEEWIEDSFLSPFPQIINTERPDKSAAAILQGKAVILVDGSPFALIAPIALGNVLQSPEDYYERWMIGSFIRLLRYLGAFFSLFLPGLYIALVSYHQDLIPSELAFSIAATREGVPFPVVVEAALMVITMEFLREAGARLPQTIGQTIGIVGGLVIGDAAVQAGIVSPIMVIVIALTAIATFSIPLYSVAIAFRLIRFAIMIGAAIFGLYGIVLVYIMVNIHIVNLKSFGIPYSTPFAPTFKHDWKDLVIRAPLTTLVKRPSFLQTKDQRRGEKA</sequence>
<keyword evidence="7" id="KW-1185">Reference proteome</keyword>
<keyword evidence="3 4" id="KW-0472">Membrane</keyword>
<evidence type="ECO:0000313" key="7">
    <source>
        <dbReference type="Proteomes" id="UP000199516"/>
    </source>
</evidence>
<dbReference type="STRING" id="930128.SAMN05192532_105198"/>